<dbReference type="Proteomes" id="UP001519293">
    <property type="component" value="Unassembled WGS sequence"/>
</dbReference>
<accession>A0ABS4RDE3</accession>
<keyword evidence="3" id="KW-1185">Reference proteome</keyword>
<dbReference type="EMBL" id="JAGIKZ010000006">
    <property type="protein sequence ID" value="MBP2240921.1"/>
    <property type="molecule type" value="Genomic_DNA"/>
</dbReference>
<comment type="caution">
    <text evidence="2">The sequence shown here is derived from an EMBL/GenBank/DDBJ whole genome shotgun (WGS) entry which is preliminary data.</text>
</comment>
<reference evidence="2 3" key="1">
    <citation type="submission" date="2021-03" db="EMBL/GenBank/DDBJ databases">
        <title>Genomic Encyclopedia of Type Strains, Phase IV (KMG-IV): sequencing the most valuable type-strain genomes for metagenomic binning, comparative biology and taxonomic classification.</title>
        <authorList>
            <person name="Goeker M."/>
        </authorList>
    </citation>
    <scope>NUCLEOTIDE SEQUENCE [LARGE SCALE GENOMIC DNA]</scope>
    <source>
        <strain evidence="2 3">DSM 26675</strain>
    </source>
</reference>
<name>A0ABS4RDE3_9BACI</name>
<feature type="transmembrane region" description="Helical" evidence="1">
    <location>
        <begin position="89"/>
        <end position="111"/>
    </location>
</feature>
<gene>
    <name evidence="2" type="ORF">J2Z40_001481</name>
</gene>
<sequence length="153" mass="17899">MMHYSEQEWMKYVKNELAKDVREEFEHHLYSCDQCLDTYLLAVEAEEALLPKISNEVDFTDLVMTQITKTKVEKHKAEEKKKRFYHSSIFHYSIAAAMTILLMTTGVFQSITQYAENVQSPSFQGKNPSMTEGLVNKTFAWMDTFSMNMKEDK</sequence>
<evidence type="ECO:0000313" key="3">
    <source>
        <dbReference type="Proteomes" id="UP001519293"/>
    </source>
</evidence>
<evidence type="ECO:0000313" key="2">
    <source>
        <dbReference type="EMBL" id="MBP2240921.1"/>
    </source>
</evidence>
<keyword evidence="1" id="KW-1133">Transmembrane helix</keyword>
<protein>
    <submittedName>
        <fullName evidence="2">Anti-sigma factor RsiW</fullName>
    </submittedName>
</protein>
<proteinExistence type="predicted"/>
<evidence type="ECO:0000256" key="1">
    <source>
        <dbReference type="SAM" id="Phobius"/>
    </source>
</evidence>
<organism evidence="2 3">
    <name type="scientific">Cytobacillus eiseniae</name>
    <dbReference type="NCBI Taxonomy" id="762947"/>
    <lineage>
        <taxon>Bacteria</taxon>
        <taxon>Bacillati</taxon>
        <taxon>Bacillota</taxon>
        <taxon>Bacilli</taxon>
        <taxon>Bacillales</taxon>
        <taxon>Bacillaceae</taxon>
        <taxon>Cytobacillus</taxon>
    </lineage>
</organism>
<keyword evidence="1" id="KW-0472">Membrane</keyword>
<keyword evidence="1" id="KW-0812">Transmembrane</keyword>